<evidence type="ECO:0000256" key="8">
    <source>
        <dbReference type="SAM" id="Phobius"/>
    </source>
</evidence>
<feature type="transmembrane region" description="Helical" evidence="8">
    <location>
        <begin position="140"/>
        <end position="159"/>
    </location>
</feature>
<name>A0ABP8LKC6_9MICO</name>
<dbReference type="InterPro" id="IPR003557">
    <property type="entry name" value="Cyt_c_biogenesis_CcmC"/>
</dbReference>
<comment type="caution">
    <text evidence="10">The sequence shown here is derived from an EMBL/GenBank/DDBJ whole genome shotgun (WGS) entry which is preliminary data.</text>
</comment>
<evidence type="ECO:0000256" key="2">
    <source>
        <dbReference type="ARBA" id="ARBA00005840"/>
    </source>
</evidence>
<reference evidence="11" key="1">
    <citation type="journal article" date="2019" name="Int. J. Syst. Evol. Microbiol.">
        <title>The Global Catalogue of Microorganisms (GCM) 10K type strain sequencing project: providing services to taxonomists for standard genome sequencing and annotation.</title>
        <authorList>
            <consortium name="The Broad Institute Genomics Platform"/>
            <consortium name="The Broad Institute Genome Sequencing Center for Infectious Disease"/>
            <person name="Wu L."/>
            <person name="Ma J."/>
        </authorList>
    </citation>
    <scope>NUCLEOTIDE SEQUENCE [LARGE SCALE GENOMIC DNA]</scope>
    <source>
        <strain evidence="11">JCM 17810</strain>
    </source>
</reference>
<feature type="domain" description="Cytochrome c assembly protein" evidence="9">
    <location>
        <begin position="17"/>
        <end position="163"/>
    </location>
</feature>
<evidence type="ECO:0000259" key="9">
    <source>
        <dbReference type="Pfam" id="PF01578"/>
    </source>
</evidence>
<accession>A0ABP8LKC6</accession>
<keyword evidence="6 8" id="KW-1133">Transmembrane helix</keyword>
<evidence type="ECO:0000256" key="7">
    <source>
        <dbReference type="ARBA" id="ARBA00023136"/>
    </source>
</evidence>
<feature type="transmembrane region" description="Helical" evidence="8">
    <location>
        <begin position="82"/>
        <end position="99"/>
    </location>
</feature>
<feature type="transmembrane region" description="Helical" evidence="8">
    <location>
        <begin position="41"/>
        <end position="61"/>
    </location>
</feature>
<dbReference type="PANTHER" id="PTHR30071:SF1">
    <property type="entry name" value="CYTOCHROME B_B6 PROTEIN-RELATED"/>
    <property type="match status" value="1"/>
</dbReference>
<evidence type="ECO:0000313" key="10">
    <source>
        <dbReference type="EMBL" id="GAA4431279.1"/>
    </source>
</evidence>
<comment type="subcellular location">
    <subcellularLocation>
        <location evidence="1">Membrane</location>
        <topology evidence="1">Multi-pass membrane protein</topology>
    </subcellularLocation>
</comment>
<evidence type="ECO:0000313" key="11">
    <source>
        <dbReference type="Proteomes" id="UP001500622"/>
    </source>
</evidence>
<protein>
    <recommendedName>
        <fullName evidence="3">Heme exporter protein C</fullName>
    </recommendedName>
</protein>
<evidence type="ECO:0000256" key="6">
    <source>
        <dbReference type="ARBA" id="ARBA00022989"/>
    </source>
</evidence>
<keyword evidence="11" id="KW-1185">Reference proteome</keyword>
<sequence>MTPASRRWAVAAGVPCALAVLLALVVAPVDAVQGPIQRLMYLHVPAAWCAYLCFFAVLLASARHLRRRTSRSDRLARAAAEVGVVLTAVTLATGSIWGAGTWGTWWVWDARVTTTVAMGLVYVAYLALRGATTTRTPAAVVGVAGFTVVPVVHFSVLWWRSLHQPPTVLAPDLTPPLDPLMGLALAVAVAALTVVTAWVVSARTAALSRADAAAAVPADARELTGAPR</sequence>
<comment type="similarity">
    <text evidence="2">Belongs to the CcmC/CycZ/HelC family.</text>
</comment>
<keyword evidence="5" id="KW-0201">Cytochrome c-type biogenesis</keyword>
<gene>
    <name evidence="10" type="ORF">GCM10023169_35650</name>
</gene>
<dbReference type="EMBL" id="BAABGN010000013">
    <property type="protein sequence ID" value="GAA4431279.1"/>
    <property type="molecule type" value="Genomic_DNA"/>
</dbReference>
<dbReference type="Pfam" id="PF01578">
    <property type="entry name" value="Cytochrom_C_asm"/>
    <property type="match status" value="1"/>
</dbReference>
<feature type="transmembrane region" description="Helical" evidence="8">
    <location>
        <begin position="105"/>
        <end position="128"/>
    </location>
</feature>
<evidence type="ECO:0000256" key="4">
    <source>
        <dbReference type="ARBA" id="ARBA00022692"/>
    </source>
</evidence>
<evidence type="ECO:0000256" key="1">
    <source>
        <dbReference type="ARBA" id="ARBA00004141"/>
    </source>
</evidence>
<dbReference type="Proteomes" id="UP001500622">
    <property type="component" value="Unassembled WGS sequence"/>
</dbReference>
<keyword evidence="4 8" id="KW-0812">Transmembrane</keyword>
<organism evidence="10 11">
    <name type="scientific">Georgenia halophila</name>
    <dbReference type="NCBI Taxonomy" id="620889"/>
    <lineage>
        <taxon>Bacteria</taxon>
        <taxon>Bacillati</taxon>
        <taxon>Actinomycetota</taxon>
        <taxon>Actinomycetes</taxon>
        <taxon>Micrococcales</taxon>
        <taxon>Bogoriellaceae</taxon>
        <taxon>Georgenia</taxon>
    </lineage>
</organism>
<dbReference type="PRINTS" id="PR01386">
    <property type="entry name" value="CCMCBIOGNSIS"/>
</dbReference>
<evidence type="ECO:0000256" key="5">
    <source>
        <dbReference type="ARBA" id="ARBA00022748"/>
    </source>
</evidence>
<feature type="transmembrane region" description="Helical" evidence="8">
    <location>
        <begin position="179"/>
        <end position="200"/>
    </location>
</feature>
<dbReference type="RefSeq" id="WP_345218012.1">
    <property type="nucleotide sequence ID" value="NZ_BAABGN010000013.1"/>
</dbReference>
<dbReference type="PANTHER" id="PTHR30071">
    <property type="entry name" value="HEME EXPORTER PROTEIN C"/>
    <property type="match status" value="1"/>
</dbReference>
<keyword evidence="7 8" id="KW-0472">Membrane</keyword>
<dbReference type="InterPro" id="IPR045062">
    <property type="entry name" value="Cyt_c_biogenesis_CcsA/CcmC"/>
</dbReference>
<proteinExistence type="inferred from homology"/>
<evidence type="ECO:0000256" key="3">
    <source>
        <dbReference type="ARBA" id="ARBA00016463"/>
    </source>
</evidence>
<dbReference type="InterPro" id="IPR002541">
    <property type="entry name" value="Cyt_c_assembly"/>
</dbReference>